<proteinExistence type="predicted"/>
<dbReference type="Proteomes" id="UP000809243">
    <property type="component" value="Unassembled WGS sequence"/>
</dbReference>
<evidence type="ECO:0000313" key="2">
    <source>
        <dbReference type="EMBL" id="MBN2067972.1"/>
    </source>
</evidence>
<name>A0A938YXH9_9ARCH</name>
<accession>A0A938YXH9</accession>
<dbReference type="EMBL" id="JAFGDB010000104">
    <property type="protein sequence ID" value="MBN2067972.1"/>
    <property type="molecule type" value="Genomic_DNA"/>
</dbReference>
<keyword evidence="1" id="KW-0812">Transmembrane</keyword>
<comment type="caution">
    <text evidence="2">The sequence shown here is derived from an EMBL/GenBank/DDBJ whole genome shotgun (WGS) entry which is preliminary data.</text>
</comment>
<reference evidence="2" key="1">
    <citation type="submission" date="2021-01" db="EMBL/GenBank/DDBJ databases">
        <title>Active Sulfur Cycling in an Early Earth Analoge.</title>
        <authorList>
            <person name="Hahn C.R."/>
            <person name="Youssef N.H."/>
            <person name="Elshahed M."/>
        </authorList>
    </citation>
    <scope>NUCLEOTIDE SEQUENCE</scope>
    <source>
        <strain evidence="2">Zod_Metabat.1151</strain>
    </source>
</reference>
<keyword evidence="1" id="KW-0472">Membrane</keyword>
<evidence type="ECO:0000256" key="1">
    <source>
        <dbReference type="SAM" id="Phobius"/>
    </source>
</evidence>
<organism evidence="2 3">
    <name type="scientific">Candidatus Iainarchaeum sp</name>
    <dbReference type="NCBI Taxonomy" id="3101447"/>
    <lineage>
        <taxon>Archaea</taxon>
        <taxon>Candidatus Iainarchaeota</taxon>
        <taxon>Candidatus Iainarchaeia</taxon>
        <taxon>Candidatus Iainarchaeales</taxon>
        <taxon>Candidatus Iainarchaeaceae</taxon>
        <taxon>Candidatus Iainarchaeum</taxon>
    </lineage>
</organism>
<sequence>MNKNKKIAIAAAAAIVLVAAVLFFSFNGFGLFGRLRGGFPERFNGEFRDFNAGFDRMKEALGLPADATDEEMMEALGLPSDATPEQAMQAMREKGIEFWRREPT</sequence>
<dbReference type="AlphaFoldDB" id="A0A938YXH9"/>
<evidence type="ECO:0000313" key="3">
    <source>
        <dbReference type="Proteomes" id="UP000809243"/>
    </source>
</evidence>
<feature type="transmembrane region" description="Helical" evidence="1">
    <location>
        <begin position="7"/>
        <end position="26"/>
    </location>
</feature>
<gene>
    <name evidence="2" type="ORF">JW744_05890</name>
</gene>
<keyword evidence="1" id="KW-1133">Transmembrane helix</keyword>
<protein>
    <submittedName>
        <fullName evidence="2">Uncharacterized protein</fullName>
    </submittedName>
</protein>